<accession>A0A371J7G8</accession>
<sequence>MQIKIVIIGVLIGCSYLIGESIYKAYTKRHKQLNDLIRILEIMRMDLSFGLYTLEEIFRRIGEIKEYSFSKFFKNMAEDLNSDQGDTLETIISGNINILTKENYLQNKEVDELKKLILTLGKSDIDSQTRMIDLGIENLKKLTTETSDDINKKGTVYRKLVIVMGIAVGIILI</sequence>
<keyword evidence="1" id="KW-0812">Transmembrane</keyword>
<proteinExistence type="predicted"/>
<evidence type="ECO:0000256" key="1">
    <source>
        <dbReference type="SAM" id="Phobius"/>
    </source>
</evidence>
<dbReference type="OrthoDB" id="1750861at2"/>
<comment type="caution">
    <text evidence="2">The sequence shown here is derived from an EMBL/GenBank/DDBJ whole genome shotgun (WGS) entry which is preliminary data.</text>
</comment>
<feature type="transmembrane region" description="Helical" evidence="1">
    <location>
        <begin position="6"/>
        <end position="23"/>
    </location>
</feature>
<dbReference type="RefSeq" id="WP_094366539.1">
    <property type="nucleotide sequence ID" value="NZ_NOJY02000005.1"/>
</dbReference>
<reference evidence="2 3" key="1">
    <citation type="journal article" date="2017" name="Genome Announc.">
        <title>Draft Genome Sequence of Romboutsia weinsteinii sp. nov. Strain CCRI-19649(T) Isolated from Surface Water.</title>
        <authorList>
            <person name="Maheux A.F."/>
            <person name="Boudreau D.K."/>
            <person name="Berube E."/>
            <person name="Boissinot M."/>
            <person name="Cantin P."/>
            <person name="Raymond F."/>
            <person name="Corbeil J."/>
            <person name="Omar R.F."/>
            <person name="Bergeron M.G."/>
        </authorList>
    </citation>
    <scope>NUCLEOTIDE SEQUENCE [LARGE SCALE GENOMIC DNA]</scope>
    <source>
        <strain evidence="2 3">CCRI-19649</strain>
    </source>
</reference>
<protein>
    <submittedName>
        <fullName evidence="2">Stage III sporulation protein AB</fullName>
    </submittedName>
</protein>
<dbReference type="InterPro" id="IPR014198">
    <property type="entry name" value="Spore_III_AB"/>
</dbReference>
<dbReference type="Proteomes" id="UP000215694">
    <property type="component" value="Unassembled WGS sequence"/>
</dbReference>
<name>A0A371J7G8_9FIRM</name>
<dbReference type="EMBL" id="NOJY02000005">
    <property type="protein sequence ID" value="RDY28722.1"/>
    <property type="molecule type" value="Genomic_DNA"/>
</dbReference>
<keyword evidence="1" id="KW-1133">Transmembrane helix</keyword>
<dbReference type="Pfam" id="PF09548">
    <property type="entry name" value="Spore_III_AB"/>
    <property type="match status" value="1"/>
</dbReference>
<evidence type="ECO:0000313" key="2">
    <source>
        <dbReference type="EMBL" id="RDY28722.1"/>
    </source>
</evidence>
<gene>
    <name evidence="2" type="ORF">CHL78_004090</name>
</gene>
<evidence type="ECO:0000313" key="3">
    <source>
        <dbReference type="Proteomes" id="UP000215694"/>
    </source>
</evidence>
<keyword evidence="3" id="KW-1185">Reference proteome</keyword>
<dbReference type="AlphaFoldDB" id="A0A371J7G8"/>
<organism evidence="2 3">
    <name type="scientific">Romboutsia weinsteinii</name>
    <dbReference type="NCBI Taxonomy" id="2020949"/>
    <lineage>
        <taxon>Bacteria</taxon>
        <taxon>Bacillati</taxon>
        <taxon>Bacillota</taxon>
        <taxon>Clostridia</taxon>
        <taxon>Peptostreptococcales</taxon>
        <taxon>Peptostreptococcaceae</taxon>
        <taxon>Romboutsia</taxon>
    </lineage>
</organism>
<keyword evidence="1" id="KW-0472">Membrane</keyword>